<feature type="transmembrane region" description="Helical" evidence="1">
    <location>
        <begin position="320"/>
        <end position="340"/>
    </location>
</feature>
<dbReference type="RefSeq" id="WP_179003055.1">
    <property type="nucleotide sequence ID" value="NZ_JBHSCO010000006.1"/>
</dbReference>
<feature type="transmembrane region" description="Helical" evidence="1">
    <location>
        <begin position="435"/>
        <end position="457"/>
    </location>
</feature>
<feature type="transmembrane region" description="Helical" evidence="1">
    <location>
        <begin position="284"/>
        <end position="308"/>
    </location>
</feature>
<feature type="transmembrane region" description="Helical" evidence="1">
    <location>
        <begin position="107"/>
        <end position="125"/>
    </location>
</feature>
<evidence type="ECO:0008006" key="4">
    <source>
        <dbReference type="Google" id="ProtNLM"/>
    </source>
</evidence>
<evidence type="ECO:0000256" key="1">
    <source>
        <dbReference type="SAM" id="Phobius"/>
    </source>
</evidence>
<feature type="transmembrane region" description="Helical" evidence="1">
    <location>
        <begin position="205"/>
        <end position="225"/>
    </location>
</feature>
<feature type="transmembrane region" description="Helical" evidence="1">
    <location>
        <begin position="363"/>
        <end position="379"/>
    </location>
</feature>
<feature type="transmembrane region" description="Helical" evidence="1">
    <location>
        <begin position="413"/>
        <end position="428"/>
    </location>
</feature>
<sequence length="477" mass="55397">MNTENVLDQPKEETNYFYHFNFSKFKAITFPLAIIAVLFVIKQLIINTFSVSSAGGSGLSGMLISFRGPQNLPLWANILNTIINALILIIALCWEAVNEKKFDKIKYLLLLCLPAILSDIISTFSDLHESYDKSSFYIIYFTLGYLYPYALYGALRGKILYGKKINFLGYLIGMFTSINLDALYQKIVSILTFRDFYGSVSSYEIIFSKLFAILSFFYFMLLLEAGFSFKSFIKMPDTAFLSYKKFVMHFSLLFTSFLAVHFVFTEQFSVNWFSSLAPSISRTYYDIYTVIRVVFQITFVYLLFSQLLLLQLGALHRRPLWIYLLSFIPVINLIPLLFFFRKNTPLTHAEYLEIEQDENQRKLYFQAFLLFVISVYAFYKFIGLGLNRQDLICLTGIVIALYISIIYFRKGVWIGFAVLALGTLFFFYQEIPSGFYYFCVFSYGAIGIYNLHIAIFWESPEWAEIDENIETVKIEEA</sequence>
<reference evidence="3" key="1">
    <citation type="journal article" date="2019" name="Int. J. Syst. Evol. Microbiol.">
        <title>The Global Catalogue of Microorganisms (GCM) 10K type strain sequencing project: providing services to taxonomists for standard genome sequencing and annotation.</title>
        <authorList>
            <consortium name="The Broad Institute Genomics Platform"/>
            <consortium name="The Broad Institute Genome Sequencing Center for Infectious Disease"/>
            <person name="Wu L."/>
            <person name="Ma J."/>
        </authorList>
    </citation>
    <scope>NUCLEOTIDE SEQUENCE [LARGE SCALE GENOMIC DNA]</scope>
    <source>
        <strain evidence="3">CGMCC 1.15345</strain>
    </source>
</reference>
<feature type="transmembrane region" description="Helical" evidence="1">
    <location>
        <begin position="246"/>
        <end position="264"/>
    </location>
</feature>
<dbReference type="Proteomes" id="UP001595719">
    <property type="component" value="Unassembled WGS sequence"/>
</dbReference>
<protein>
    <recommendedName>
        <fullName evidence="4">Membrane protein involved in the export of O-antigen and teichoic acid</fullName>
    </recommendedName>
</protein>
<keyword evidence="1" id="KW-0812">Transmembrane</keyword>
<evidence type="ECO:0000313" key="2">
    <source>
        <dbReference type="EMBL" id="MFC4393531.1"/>
    </source>
</evidence>
<comment type="caution">
    <text evidence="2">The sequence shown here is derived from an EMBL/GenBank/DDBJ whole genome shotgun (WGS) entry which is preliminary data.</text>
</comment>
<feature type="transmembrane region" description="Helical" evidence="1">
    <location>
        <begin position="167"/>
        <end position="185"/>
    </location>
</feature>
<keyword evidence="3" id="KW-1185">Reference proteome</keyword>
<keyword evidence="1" id="KW-1133">Transmembrane helix</keyword>
<feature type="transmembrane region" description="Helical" evidence="1">
    <location>
        <begin position="137"/>
        <end position="155"/>
    </location>
</feature>
<name>A0ABV8WA25_9FLAO</name>
<evidence type="ECO:0000313" key="3">
    <source>
        <dbReference type="Proteomes" id="UP001595719"/>
    </source>
</evidence>
<feature type="transmembrane region" description="Helical" evidence="1">
    <location>
        <begin position="391"/>
        <end position="407"/>
    </location>
</feature>
<feature type="transmembrane region" description="Helical" evidence="1">
    <location>
        <begin position="20"/>
        <end position="41"/>
    </location>
</feature>
<gene>
    <name evidence="2" type="ORF">ACFOY0_21240</name>
</gene>
<dbReference type="EMBL" id="JBHSCO010000006">
    <property type="protein sequence ID" value="MFC4393531.1"/>
    <property type="molecule type" value="Genomic_DNA"/>
</dbReference>
<keyword evidence="1" id="KW-0472">Membrane</keyword>
<proteinExistence type="predicted"/>
<feature type="transmembrane region" description="Helical" evidence="1">
    <location>
        <begin position="74"/>
        <end position="95"/>
    </location>
</feature>
<accession>A0ABV8WA25</accession>
<organism evidence="2 3">
    <name type="scientific">Flavobacterium quisquiliarum</name>
    <dbReference type="NCBI Taxonomy" id="1834436"/>
    <lineage>
        <taxon>Bacteria</taxon>
        <taxon>Pseudomonadati</taxon>
        <taxon>Bacteroidota</taxon>
        <taxon>Flavobacteriia</taxon>
        <taxon>Flavobacteriales</taxon>
        <taxon>Flavobacteriaceae</taxon>
        <taxon>Flavobacterium</taxon>
    </lineage>
</organism>